<protein>
    <submittedName>
        <fullName evidence="6">ABC-2 type transport system ATP-binding protein</fullName>
    </submittedName>
</protein>
<evidence type="ECO:0000256" key="4">
    <source>
        <dbReference type="ARBA" id="ARBA00022840"/>
    </source>
</evidence>
<evidence type="ECO:0000256" key="3">
    <source>
        <dbReference type="ARBA" id="ARBA00022741"/>
    </source>
</evidence>
<evidence type="ECO:0000313" key="7">
    <source>
        <dbReference type="Proteomes" id="UP000199602"/>
    </source>
</evidence>
<dbReference type="GO" id="GO:0005524">
    <property type="term" value="F:ATP binding"/>
    <property type="evidence" value="ECO:0007669"/>
    <property type="project" value="UniProtKB-KW"/>
</dbReference>
<dbReference type="Pfam" id="PF00005">
    <property type="entry name" value="ABC_tran"/>
    <property type="match status" value="1"/>
</dbReference>
<keyword evidence="2" id="KW-0813">Transport</keyword>
<dbReference type="Gene3D" id="3.40.50.300">
    <property type="entry name" value="P-loop containing nucleotide triphosphate hydrolases"/>
    <property type="match status" value="1"/>
</dbReference>
<dbReference type="EMBL" id="FNIN01000002">
    <property type="protein sequence ID" value="SDN40889.1"/>
    <property type="molecule type" value="Genomic_DNA"/>
</dbReference>
<dbReference type="PROSITE" id="PS50893">
    <property type="entry name" value="ABC_TRANSPORTER_2"/>
    <property type="match status" value="1"/>
</dbReference>
<keyword evidence="4 6" id="KW-0067">ATP-binding</keyword>
<name>A0A1H0B5H3_9BACT</name>
<gene>
    <name evidence="6" type="ORF">SAMN04488516_10245</name>
</gene>
<dbReference type="AlphaFoldDB" id="A0A1H0B5H3"/>
<proteinExistence type="inferred from homology"/>
<evidence type="ECO:0000313" key="6">
    <source>
        <dbReference type="EMBL" id="SDN40889.1"/>
    </source>
</evidence>
<dbReference type="STRING" id="206665.SAMN04488516_10245"/>
<accession>A0A1H0B5H3</accession>
<reference evidence="6 7" key="1">
    <citation type="submission" date="2016-10" db="EMBL/GenBank/DDBJ databases">
        <authorList>
            <person name="de Groot N.N."/>
        </authorList>
    </citation>
    <scope>NUCLEOTIDE SEQUENCE [LARGE SCALE GENOMIC DNA]</scope>
    <source>
        <strain evidence="6 7">DSM 15269</strain>
    </source>
</reference>
<evidence type="ECO:0000256" key="1">
    <source>
        <dbReference type="ARBA" id="ARBA00005417"/>
    </source>
</evidence>
<evidence type="ECO:0000256" key="2">
    <source>
        <dbReference type="ARBA" id="ARBA00022448"/>
    </source>
</evidence>
<dbReference type="InterPro" id="IPR027417">
    <property type="entry name" value="P-loop_NTPase"/>
</dbReference>
<dbReference type="CDD" id="cd03230">
    <property type="entry name" value="ABC_DR_subfamily_A"/>
    <property type="match status" value="1"/>
</dbReference>
<dbReference type="RefSeq" id="WP_092063002.1">
    <property type="nucleotide sequence ID" value="NZ_FNIN01000002.1"/>
</dbReference>
<sequence length="309" mass="35178">MLRVQGIDLSYGTQQVLFNLNFNLHQGEILGFLGPNGAGKSSTMRILTGYLRPSKGEVFFLDKDVSKNPLFLREHLGYLPETAPIYPELKVEEYLKWVAEVKSVENINKEVDKVIRECGLKTVQKKLIRYLSKGYRQRVGLAQALLGDPKLIILDEPTVGLDPTQVREIRNLIKELGKEKTILLSTHILSEVELLCKRVIIINRGRILADESLEELVKKAGEKRFILLLSRKTDLNIFKEEIGDCFSLIELKEVTDGYKLELSQKREGDFREKIFAAAIKSNGVLLELFPKRSSLEEAFVKLVYSGEEQ</sequence>
<feature type="domain" description="ABC transporter" evidence="5">
    <location>
        <begin position="2"/>
        <end position="229"/>
    </location>
</feature>
<comment type="similarity">
    <text evidence="1">Belongs to the ABC transporter superfamily.</text>
</comment>
<dbReference type="GO" id="GO:0016887">
    <property type="term" value="F:ATP hydrolysis activity"/>
    <property type="evidence" value="ECO:0007669"/>
    <property type="project" value="InterPro"/>
</dbReference>
<dbReference type="InterPro" id="IPR003593">
    <property type="entry name" value="AAA+_ATPase"/>
</dbReference>
<dbReference type="PANTHER" id="PTHR43335">
    <property type="entry name" value="ABC TRANSPORTER, ATP-BINDING PROTEIN"/>
    <property type="match status" value="1"/>
</dbReference>
<dbReference type="SUPFAM" id="SSF52540">
    <property type="entry name" value="P-loop containing nucleoside triphosphate hydrolases"/>
    <property type="match status" value="1"/>
</dbReference>
<keyword evidence="3" id="KW-0547">Nucleotide-binding</keyword>
<keyword evidence="7" id="KW-1185">Reference proteome</keyword>
<dbReference type="PANTHER" id="PTHR43335:SF4">
    <property type="entry name" value="ABC TRANSPORTER, ATP-BINDING PROTEIN"/>
    <property type="match status" value="1"/>
</dbReference>
<dbReference type="OrthoDB" id="9809450at2"/>
<evidence type="ECO:0000259" key="5">
    <source>
        <dbReference type="PROSITE" id="PS50893"/>
    </source>
</evidence>
<dbReference type="Proteomes" id="UP000199602">
    <property type="component" value="Unassembled WGS sequence"/>
</dbReference>
<dbReference type="SMART" id="SM00382">
    <property type="entry name" value="AAA"/>
    <property type="match status" value="1"/>
</dbReference>
<organism evidence="6 7">
    <name type="scientific">Desulfonauticus submarinus</name>
    <dbReference type="NCBI Taxonomy" id="206665"/>
    <lineage>
        <taxon>Bacteria</taxon>
        <taxon>Pseudomonadati</taxon>
        <taxon>Thermodesulfobacteriota</taxon>
        <taxon>Desulfovibrionia</taxon>
        <taxon>Desulfovibrionales</taxon>
        <taxon>Desulfonauticaceae</taxon>
        <taxon>Desulfonauticus</taxon>
    </lineage>
</organism>
<dbReference type="InterPro" id="IPR003439">
    <property type="entry name" value="ABC_transporter-like_ATP-bd"/>
</dbReference>